<proteinExistence type="predicted"/>
<dbReference type="PANTHER" id="PTHR42678:SF34">
    <property type="entry name" value="OS04G0183300 PROTEIN"/>
    <property type="match status" value="1"/>
</dbReference>
<feature type="compositionally biased region" description="Low complexity" evidence="1">
    <location>
        <begin position="153"/>
        <end position="204"/>
    </location>
</feature>
<feature type="region of interest" description="Disordered" evidence="1">
    <location>
        <begin position="278"/>
        <end position="345"/>
    </location>
</feature>
<comment type="caution">
    <text evidence="2">The sequence shown here is derived from an EMBL/GenBank/DDBJ whole genome shotgun (WGS) entry which is preliminary data.</text>
</comment>
<evidence type="ECO:0000256" key="1">
    <source>
        <dbReference type="SAM" id="MobiDB-lite"/>
    </source>
</evidence>
<dbReference type="EMBL" id="JAJVCZ030000002">
    <property type="protein sequence ID" value="KAL0263120.1"/>
    <property type="molecule type" value="Genomic_DNA"/>
</dbReference>
<evidence type="ECO:0000313" key="3">
    <source>
        <dbReference type="Proteomes" id="UP001430584"/>
    </source>
</evidence>
<dbReference type="Gene3D" id="3.90.1300.10">
    <property type="entry name" value="Amidase signature (AS) domain"/>
    <property type="match status" value="1"/>
</dbReference>
<sequence length="345" mass="36746">MYEHFKSILANWFANLDDSRVRSLAGLIEFNAAHPDIELPAAHCPDQADLLAVLSETTPAATVADHLAQLRRLGGPEGIDLVLDHYGIDVLVAPGDSALCELAAAAGYPLATAPLGALRSNGRPFGVAVTARAHEEGRLLHFLTAWESVFHPTTSSTSSSSSSPSSSHSGHSHHSAATTCSLSPSSSPPSSSSRPVPLPLDSVPFPKPDELLPPDGPVIKVILKEWDTRDFRQSSDALTGWLNARWRKSGYSLGMETVYEILKANGRKAYRGLGDEAGGAFRRRGRAGEGEGEGEGVERRGQQHERWGSASGGSVGDMGDWGRLGDWDERREDGGEVKPLFGGPG</sequence>
<dbReference type="Proteomes" id="UP001430584">
    <property type="component" value="Unassembled WGS sequence"/>
</dbReference>
<dbReference type="SUPFAM" id="SSF75304">
    <property type="entry name" value="Amidase signature (AS) enzymes"/>
    <property type="match status" value="1"/>
</dbReference>
<accession>A0ABR3CR83</accession>
<dbReference type="InterPro" id="IPR036928">
    <property type="entry name" value="AS_sf"/>
</dbReference>
<organism evidence="2 3">
    <name type="scientific">Diplodia seriata</name>
    <dbReference type="NCBI Taxonomy" id="420778"/>
    <lineage>
        <taxon>Eukaryota</taxon>
        <taxon>Fungi</taxon>
        <taxon>Dikarya</taxon>
        <taxon>Ascomycota</taxon>
        <taxon>Pezizomycotina</taxon>
        <taxon>Dothideomycetes</taxon>
        <taxon>Dothideomycetes incertae sedis</taxon>
        <taxon>Botryosphaeriales</taxon>
        <taxon>Botryosphaeriaceae</taxon>
        <taxon>Diplodia</taxon>
    </lineage>
</organism>
<name>A0ABR3CR83_9PEZI</name>
<feature type="region of interest" description="Disordered" evidence="1">
    <location>
        <begin position="153"/>
        <end position="211"/>
    </location>
</feature>
<protein>
    <submittedName>
        <fullName evidence="2">Uncharacterized protein</fullName>
    </submittedName>
</protein>
<dbReference type="RefSeq" id="XP_066636149.1">
    <property type="nucleotide sequence ID" value="XM_066773582.1"/>
</dbReference>
<gene>
    <name evidence="2" type="ORF">SLS55_002096</name>
</gene>
<evidence type="ECO:0000313" key="2">
    <source>
        <dbReference type="EMBL" id="KAL0263120.1"/>
    </source>
</evidence>
<feature type="compositionally biased region" description="Basic and acidic residues" evidence="1">
    <location>
        <begin position="296"/>
        <end position="307"/>
    </location>
</feature>
<reference evidence="2 3" key="1">
    <citation type="submission" date="2024-02" db="EMBL/GenBank/DDBJ databases">
        <title>De novo assembly and annotation of 12 fungi associated with fruit tree decline syndrome in Ontario, Canada.</title>
        <authorList>
            <person name="Sulman M."/>
            <person name="Ellouze W."/>
            <person name="Ilyukhin E."/>
        </authorList>
    </citation>
    <scope>NUCLEOTIDE SEQUENCE [LARGE SCALE GENOMIC DNA]</scope>
    <source>
        <strain evidence="2 3">FDS-637</strain>
    </source>
</reference>
<keyword evidence="3" id="KW-1185">Reference proteome</keyword>
<dbReference type="PANTHER" id="PTHR42678">
    <property type="entry name" value="AMIDASE"/>
    <property type="match status" value="1"/>
</dbReference>
<feature type="compositionally biased region" description="Basic and acidic residues" evidence="1">
    <location>
        <begin position="323"/>
        <end position="336"/>
    </location>
</feature>
<dbReference type="GeneID" id="92006181"/>